<dbReference type="Pfam" id="PF20335">
    <property type="entry name" value="DUF6630"/>
    <property type="match status" value="1"/>
</dbReference>
<reference evidence="5 6" key="1">
    <citation type="submission" date="2017-02" db="EMBL/GenBank/DDBJ databases">
        <authorList>
            <person name="Peterson S.W."/>
        </authorList>
    </citation>
    <scope>NUCLEOTIDE SEQUENCE [LARGE SCALE GENOMIC DNA]</scope>
    <source>
        <strain evidence="5 6">P15</strain>
    </source>
</reference>
<accession>A0A1T5L971</accession>
<keyword evidence="6" id="KW-1185">Reference proteome</keyword>
<evidence type="ECO:0000256" key="2">
    <source>
        <dbReference type="ARBA" id="ARBA00022827"/>
    </source>
</evidence>
<dbReference type="SUPFAM" id="SSF55103">
    <property type="entry name" value="FAD-linked oxidases, C-terminal domain"/>
    <property type="match status" value="1"/>
</dbReference>
<feature type="region of interest" description="Disordered" evidence="3">
    <location>
        <begin position="1"/>
        <end position="22"/>
    </location>
</feature>
<evidence type="ECO:0000313" key="5">
    <source>
        <dbReference type="EMBL" id="SKC72577.1"/>
    </source>
</evidence>
<evidence type="ECO:0000313" key="6">
    <source>
        <dbReference type="Proteomes" id="UP000190341"/>
    </source>
</evidence>
<feature type="domain" description="DUF6630" evidence="4">
    <location>
        <begin position="31"/>
        <end position="177"/>
    </location>
</feature>
<keyword evidence="2" id="KW-0274">FAD</keyword>
<proteinExistence type="predicted"/>
<protein>
    <recommendedName>
        <fullName evidence="4">DUF6630 domain-containing protein</fullName>
    </recommendedName>
</protein>
<dbReference type="InterPro" id="IPR046582">
    <property type="entry name" value="DUF6630"/>
</dbReference>
<organism evidence="5 6">
    <name type="scientific">Pseudoxanthomonas indica</name>
    <dbReference type="NCBI Taxonomy" id="428993"/>
    <lineage>
        <taxon>Bacteria</taxon>
        <taxon>Pseudomonadati</taxon>
        <taxon>Pseudomonadota</taxon>
        <taxon>Gammaproteobacteria</taxon>
        <taxon>Lysobacterales</taxon>
        <taxon>Lysobacteraceae</taxon>
        <taxon>Pseudoxanthomonas</taxon>
    </lineage>
</organism>
<sequence length="182" mass="20372">MILPDDDFDEDPGYAGDDEDEIDTGDLEAMIWNLLVLINPGDEESALRQFSLWRDGMAEAQGDESQALPILKDAIDWSAGFYVDWNDTESLVDSIEELAARWNLDIDWGGDPSDDDFLDATDVPALMAVAYDRLREYGYTLWNWNTDGDAYAGWIALSRDDEGMQQLCSALGIEIRPASDAF</sequence>
<gene>
    <name evidence="5" type="ORF">SAMN06296058_2156</name>
</gene>
<dbReference type="STRING" id="428993.SAMN06296058_2156"/>
<dbReference type="AlphaFoldDB" id="A0A1T5L971"/>
<dbReference type="GO" id="GO:0003824">
    <property type="term" value="F:catalytic activity"/>
    <property type="evidence" value="ECO:0007669"/>
    <property type="project" value="InterPro"/>
</dbReference>
<keyword evidence="1" id="KW-0285">Flavoprotein</keyword>
<dbReference type="InterPro" id="IPR016164">
    <property type="entry name" value="FAD-linked_Oxase-like_C"/>
</dbReference>
<evidence type="ECO:0000259" key="4">
    <source>
        <dbReference type="Pfam" id="PF20335"/>
    </source>
</evidence>
<dbReference type="GO" id="GO:0050660">
    <property type="term" value="F:flavin adenine dinucleotide binding"/>
    <property type="evidence" value="ECO:0007669"/>
    <property type="project" value="InterPro"/>
</dbReference>
<name>A0A1T5L971_9GAMM</name>
<evidence type="ECO:0000256" key="1">
    <source>
        <dbReference type="ARBA" id="ARBA00022630"/>
    </source>
</evidence>
<dbReference type="Proteomes" id="UP000190341">
    <property type="component" value="Unassembled WGS sequence"/>
</dbReference>
<evidence type="ECO:0000256" key="3">
    <source>
        <dbReference type="SAM" id="MobiDB-lite"/>
    </source>
</evidence>
<dbReference type="EMBL" id="FUZV01000002">
    <property type="protein sequence ID" value="SKC72577.1"/>
    <property type="molecule type" value="Genomic_DNA"/>
</dbReference>